<protein>
    <submittedName>
        <fullName evidence="1">Uncharacterized protein</fullName>
    </submittedName>
</protein>
<keyword evidence="2" id="KW-1185">Reference proteome</keyword>
<dbReference type="EMBL" id="JAAMRF010000010">
    <property type="protein sequence ID" value="MBA1275359.1"/>
    <property type="molecule type" value="Genomic_DNA"/>
</dbReference>
<dbReference type="RefSeq" id="WP_181072387.1">
    <property type="nucleotide sequence ID" value="NZ_JAAMRF010000010.1"/>
</dbReference>
<dbReference type="Proteomes" id="UP000786387">
    <property type="component" value="Unassembled WGS sequence"/>
</dbReference>
<name>A0ABR5Z5C8_9GAMM</name>
<reference evidence="1 2" key="1">
    <citation type="submission" date="2020-02" db="EMBL/GenBank/DDBJ databases">
        <title>Synteny-based analysis reveals conserved mechanism for high triclosan tolerance in Pseudomonas, as well as instances of horizontal transfer.</title>
        <authorList>
            <person name="Mcfarland A.G."/>
            <person name="Bertucci H.K."/>
            <person name="Litmann E."/>
            <person name="Shen J."/>
            <person name="Huttenhower C."/>
            <person name="Hartmann E.M."/>
        </authorList>
    </citation>
    <scope>NUCLEOTIDE SEQUENCE [LARGE SCALE GENOMIC DNA]</scope>
    <source>
        <strain evidence="1 2">115A1</strain>
    </source>
</reference>
<comment type="caution">
    <text evidence="1">The sequence shown here is derived from an EMBL/GenBank/DDBJ whole genome shotgun (WGS) entry which is preliminary data.</text>
</comment>
<proteinExistence type="predicted"/>
<evidence type="ECO:0000313" key="1">
    <source>
        <dbReference type="EMBL" id="MBA1275359.1"/>
    </source>
</evidence>
<gene>
    <name evidence="1" type="ORF">G7026_18585</name>
</gene>
<organism evidence="1 2">
    <name type="scientific">Stutzerimonas azotifigens</name>
    <dbReference type="NCBI Taxonomy" id="291995"/>
    <lineage>
        <taxon>Bacteria</taxon>
        <taxon>Pseudomonadati</taxon>
        <taxon>Pseudomonadota</taxon>
        <taxon>Gammaproteobacteria</taxon>
        <taxon>Pseudomonadales</taxon>
        <taxon>Pseudomonadaceae</taxon>
        <taxon>Stutzerimonas</taxon>
    </lineage>
</organism>
<evidence type="ECO:0000313" key="2">
    <source>
        <dbReference type="Proteomes" id="UP000786387"/>
    </source>
</evidence>
<sequence length="45" mass="4733">MERPLRPWVRGLKGLLMALLAAMARSHGGPGVGTALVGVPGEPRR</sequence>
<accession>A0ABR5Z5C8</accession>